<reference evidence="1 2" key="1">
    <citation type="journal article" date="2009" name="Environ. Microbiol.">
        <title>Genome sequences of two novel phages infecting marine roseobacters.</title>
        <authorList>
            <person name="Zhao Y."/>
            <person name="Wang K."/>
            <person name="Jiao N."/>
            <person name="Chen F."/>
        </authorList>
    </citation>
    <scope>NUCLEOTIDE SEQUENCE</scope>
    <source>
        <strain evidence="1">DSS3P2</strain>
    </source>
</reference>
<sequence>MEKENPMESMLKQGWGKFVKPHPDIDLISPEDDLDSLWNNGSW</sequence>
<proteinExistence type="predicted"/>
<dbReference type="Proteomes" id="UP000002341">
    <property type="component" value="Segment"/>
</dbReference>
<name>C4NT23_9CAUD</name>
<evidence type="ECO:0000313" key="2">
    <source>
        <dbReference type="Proteomes" id="UP000002341"/>
    </source>
</evidence>
<dbReference type="EMBL" id="FJ591093">
    <property type="protein sequence ID" value="ACL81289.1"/>
    <property type="molecule type" value="Genomic_DNA"/>
</dbReference>
<evidence type="ECO:0000313" key="1">
    <source>
        <dbReference type="EMBL" id="ACL81289.1"/>
    </source>
</evidence>
<accession>C4NT23</accession>
<protein>
    <submittedName>
        <fullName evidence="1">Uncharacterized protein</fullName>
    </submittedName>
</protein>
<organism evidence="1 2">
    <name type="scientific">Silicibacter phage DSS3phi2</name>
    <dbReference type="NCBI Taxonomy" id="490912"/>
    <lineage>
        <taxon>Viruses</taxon>
        <taxon>Duplodnaviria</taxon>
        <taxon>Heunggongvirae</taxon>
        <taxon>Uroviricota</taxon>
        <taxon>Caudoviricetes</taxon>
        <taxon>Schitoviridae</taxon>
        <taxon>Rhodovirinae</taxon>
        <taxon>Aorunvirus</taxon>
        <taxon>Aorunvirus V12</taxon>
    </lineage>
</organism>
<dbReference type="KEGG" id="vg:7874837"/>
<dbReference type="RefSeq" id="YP_002899031.1">
    <property type="nucleotide sequence ID" value="NC_012697.1"/>
</dbReference>
<dbReference type="GeneID" id="7874837"/>